<proteinExistence type="predicted"/>
<dbReference type="Proteomes" id="UP000010482">
    <property type="component" value="Chromosome"/>
</dbReference>
<evidence type="ECO:0000313" key="1">
    <source>
        <dbReference type="EMBL" id="AFZ49667.1"/>
    </source>
</evidence>
<protein>
    <submittedName>
        <fullName evidence="1">Uncharacterized protein</fullName>
    </submittedName>
</protein>
<dbReference type="AlphaFoldDB" id="K9YT39"/>
<gene>
    <name evidence="1" type="ORF">Dacsa_0938</name>
</gene>
<reference evidence="1" key="1">
    <citation type="submission" date="2012-04" db="EMBL/GenBank/DDBJ databases">
        <title>Finished genome of Dactylococcopsis salina PCC 8305.</title>
        <authorList>
            <consortium name="US DOE Joint Genome Institute"/>
            <person name="Gugger M."/>
            <person name="Coursin T."/>
            <person name="Rippka R."/>
            <person name="Tandeau De Marsac N."/>
            <person name="Huntemann M."/>
            <person name="Wei C.-L."/>
            <person name="Han J."/>
            <person name="Detter J.C."/>
            <person name="Han C."/>
            <person name="Tapia R."/>
            <person name="Daligault H."/>
            <person name="Chen A."/>
            <person name="Krypides N."/>
            <person name="Mavromatis K."/>
            <person name="Markowitz V."/>
            <person name="Szeto E."/>
            <person name="Ivanova N."/>
            <person name="Ovchinnikova G."/>
            <person name="Pagani I."/>
            <person name="Pati A."/>
            <person name="Goodwin L."/>
            <person name="Peters L."/>
            <person name="Pitluck S."/>
            <person name="Woyke T."/>
            <person name="Kerfeld C."/>
        </authorList>
    </citation>
    <scope>NUCLEOTIDE SEQUENCE [LARGE SCALE GENOMIC DNA]</scope>
    <source>
        <strain evidence="1">PCC 8305</strain>
    </source>
</reference>
<dbReference type="HOGENOM" id="CLU_2381389_0_0_3"/>
<sequence length="94" mass="10441">MGVINSESPSHDCSLSYKNDNLTITTGAQTIDFSDIFHCSIAIDPSFRFCQVASSFLITKLIVTVFACSQHKATDPQLLFDLETETKRAIDHQN</sequence>
<evidence type="ECO:0000313" key="2">
    <source>
        <dbReference type="Proteomes" id="UP000010482"/>
    </source>
</evidence>
<keyword evidence="2" id="KW-1185">Reference proteome</keyword>
<organism evidence="1 2">
    <name type="scientific">Dactylococcopsis salina (strain PCC 8305)</name>
    <name type="common">Myxobactron salinum</name>
    <dbReference type="NCBI Taxonomy" id="13035"/>
    <lineage>
        <taxon>Bacteria</taxon>
        <taxon>Bacillati</taxon>
        <taxon>Cyanobacteriota</taxon>
        <taxon>Cyanophyceae</taxon>
        <taxon>Nodosilineales</taxon>
        <taxon>Cymatolegaceae</taxon>
        <taxon>Dactylococcopsis</taxon>
    </lineage>
</organism>
<name>K9YT39_DACS8</name>
<dbReference type="KEGG" id="dsl:Dacsa_0938"/>
<accession>K9YT39</accession>
<dbReference type="EMBL" id="CP003944">
    <property type="protein sequence ID" value="AFZ49667.1"/>
    <property type="molecule type" value="Genomic_DNA"/>
</dbReference>